<keyword evidence="3" id="KW-0963">Cytoplasm</keyword>
<dbReference type="InterPro" id="IPR023093">
    <property type="entry name" value="ScpA-like_C"/>
</dbReference>
<comment type="similarity">
    <text evidence="3">Belongs to the ScpA family.</text>
</comment>
<dbReference type="Gene3D" id="1.10.10.580">
    <property type="entry name" value="Structural maintenance of chromosome 1. Chain E"/>
    <property type="match status" value="1"/>
</dbReference>
<comment type="function">
    <text evidence="3">Participates in chromosomal partition during cell division. May act via the formation of a condensin-like complex containing Smc and ScpB that pull DNA away from mid-cell into both cell halves.</text>
</comment>
<dbReference type="OMA" id="TRQYMGY"/>
<dbReference type="Proteomes" id="UP000182379">
    <property type="component" value="Unassembled WGS sequence"/>
</dbReference>
<keyword evidence="3" id="KW-0132">Cell division</keyword>
<comment type="caution">
    <text evidence="4">The sequence shown here is derived from an EMBL/GenBank/DDBJ whole genome shotgun (WGS) entry which is preliminary data.</text>
</comment>
<dbReference type="HAMAP" id="MF_01805">
    <property type="entry name" value="ScpA"/>
    <property type="match status" value="1"/>
</dbReference>
<dbReference type="RefSeq" id="WP_012938593.1">
    <property type="nucleotide sequence ID" value="NZ_CALAKB010000031.1"/>
</dbReference>
<dbReference type="PANTHER" id="PTHR33969:SF2">
    <property type="entry name" value="SEGREGATION AND CONDENSATION PROTEIN A"/>
    <property type="match status" value="1"/>
</dbReference>
<keyword evidence="3" id="KW-0131">Cell cycle</keyword>
<evidence type="ECO:0000313" key="5">
    <source>
        <dbReference type="Proteomes" id="UP000182379"/>
    </source>
</evidence>
<evidence type="ECO:0000313" key="4">
    <source>
        <dbReference type="EMBL" id="SDX10414.1"/>
    </source>
</evidence>
<reference evidence="4 5" key="1">
    <citation type="submission" date="2016-10" db="EMBL/GenBank/DDBJ databases">
        <authorList>
            <person name="Varghese N."/>
            <person name="Submissions S."/>
        </authorList>
    </citation>
    <scope>NUCLEOTIDE SEQUENCE [LARGE SCALE GENOMIC DNA]</scope>
    <source>
        <strain evidence="4 5">WCC6</strain>
    </source>
</reference>
<proteinExistence type="inferred from homology"/>
<dbReference type="InterPro" id="IPR003768">
    <property type="entry name" value="ScpA"/>
</dbReference>
<organism evidence="4 5">
    <name type="scientific">Acidaminococcus fermentans</name>
    <dbReference type="NCBI Taxonomy" id="905"/>
    <lineage>
        <taxon>Bacteria</taxon>
        <taxon>Bacillati</taxon>
        <taxon>Bacillota</taxon>
        <taxon>Negativicutes</taxon>
        <taxon>Acidaminococcales</taxon>
        <taxon>Acidaminococcaceae</taxon>
        <taxon>Acidaminococcus</taxon>
    </lineage>
</organism>
<gene>
    <name evidence="3" type="primary">scpA</name>
    <name evidence="4" type="ORF">SAMN05216495_11314</name>
</gene>
<dbReference type="GeneID" id="78334945"/>
<comment type="subcellular location">
    <subcellularLocation>
        <location evidence="3">Cytoplasm</location>
    </subcellularLocation>
    <text evidence="3">Associated with two foci at the outer edges of the nucleoid region in young cells, and at four foci within both cell halves in older cells.</text>
</comment>
<evidence type="ECO:0000256" key="3">
    <source>
        <dbReference type="HAMAP-Rule" id="MF_01805"/>
    </source>
</evidence>
<dbReference type="EMBL" id="FNOP01000013">
    <property type="protein sequence ID" value="SDX10414.1"/>
    <property type="molecule type" value="Genomic_DNA"/>
</dbReference>
<accession>A0A1H2Z0I8</accession>
<dbReference type="Pfam" id="PF02616">
    <property type="entry name" value="SMC_ScpA"/>
    <property type="match status" value="1"/>
</dbReference>
<evidence type="ECO:0000256" key="1">
    <source>
        <dbReference type="ARBA" id="ARBA00022829"/>
    </source>
</evidence>
<evidence type="ECO:0000256" key="2">
    <source>
        <dbReference type="ARBA" id="ARBA00044777"/>
    </source>
</evidence>
<dbReference type="PANTHER" id="PTHR33969">
    <property type="entry name" value="SEGREGATION AND CONDENSATION PROTEIN A"/>
    <property type="match status" value="1"/>
</dbReference>
<dbReference type="GO" id="GO:0005737">
    <property type="term" value="C:cytoplasm"/>
    <property type="evidence" value="ECO:0007669"/>
    <property type="project" value="UniProtKB-SubCell"/>
</dbReference>
<comment type="subunit">
    <text evidence="3">Component of a cohesin-like complex composed of ScpA, ScpB and the Smc homodimer, in which ScpA and ScpB bind to the head domain of Smc. The presence of the three proteins is required for the association of the complex with DNA.</text>
</comment>
<dbReference type="Gene3D" id="6.10.250.2410">
    <property type="match status" value="1"/>
</dbReference>
<dbReference type="AlphaFoldDB" id="A0A1H2Z0I8"/>
<dbReference type="GO" id="GO:0051301">
    <property type="term" value="P:cell division"/>
    <property type="evidence" value="ECO:0007669"/>
    <property type="project" value="UniProtKB-KW"/>
</dbReference>
<sequence>MYQVKLADFEGPLDLLIHLIEKDKIDIYDIPIVSVTEQYVAYLNAMQEYNLDVASEFLLMAAMLLQIKSRMLLPKPPAEEGEEEADPRQMLVDMLVEYRKTKKLAQALRECLQRASLHTARSPEPQGRVLQKVKRYGLGDLLRALAGLLPRQEEGDTVIPRQEFPIQDRMEAIRDALHSRKGNLDFRQLLQDRKNHSEVIATFLAVLELLRLKEIELIQEEPFGPMVLEPRKEATHETHQDR</sequence>
<name>A0A1H2Z0I8_ACIFE</name>
<dbReference type="GO" id="GO:0007059">
    <property type="term" value="P:chromosome segregation"/>
    <property type="evidence" value="ECO:0007669"/>
    <property type="project" value="UniProtKB-UniRule"/>
</dbReference>
<keyword evidence="1 3" id="KW-0159">Chromosome partition</keyword>
<protein>
    <recommendedName>
        <fullName evidence="2 3">Segregation and condensation protein A</fullName>
    </recommendedName>
</protein>
<dbReference type="GO" id="GO:0006260">
    <property type="term" value="P:DNA replication"/>
    <property type="evidence" value="ECO:0007669"/>
    <property type="project" value="UniProtKB-UniRule"/>
</dbReference>